<protein>
    <submittedName>
        <fullName evidence="2">Uncharacterized protein</fullName>
    </submittedName>
</protein>
<feature type="region of interest" description="Disordered" evidence="1">
    <location>
        <begin position="405"/>
        <end position="431"/>
    </location>
</feature>
<feature type="compositionally biased region" description="Basic and acidic residues" evidence="1">
    <location>
        <begin position="193"/>
        <end position="243"/>
    </location>
</feature>
<feature type="region of interest" description="Disordered" evidence="1">
    <location>
        <begin position="1"/>
        <end position="38"/>
    </location>
</feature>
<name>A0A2N9GB79_FAGSY</name>
<evidence type="ECO:0000256" key="1">
    <source>
        <dbReference type="SAM" id="MobiDB-lite"/>
    </source>
</evidence>
<proteinExistence type="predicted"/>
<evidence type="ECO:0000313" key="2">
    <source>
        <dbReference type="EMBL" id="SPC96745.1"/>
    </source>
</evidence>
<dbReference type="AlphaFoldDB" id="A0A2N9GB79"/>
<feature type="region of interest" description="Disordered" evidence="1">
    <location>
        <begin position="53"/>
        <end position="88"/>
    </location>
</feature>
<feature type="compositionally biased region" description="Basic and acidic residues" evidence="1">
    <location>
        <begin position="21"/>
        <end position="38"/>
    </location>
</feature>
<reference evidence="2" key="1">
    <citation type="submission" date="2018-02" db="EMBL/GenBank/DDBJ databases">
        <authorList>
            <person name="Cohen D.B."/>
            <person name="Kent A.D."/>
        </authorList>
    </citation>
    <scope>NUCLEOTIDE SEQUENCE</scope>
</reference>
<sequence length="681" mass="78366">MASIRGIKNEKGVSKPEIQSQDEHEVVTDKPQSSRDAEIASLKREISALTEALEKQQWLNPVEPDRVDPFERSRAPNRDPYQFTDVDREPNRGFERSVLGQDRHHHREPLGFHREHHRGRVTKPWCARELQDQRLPNPNTFPLGYDWVKPPVETHDRPYFGPPKSSGVGQPKIHHVFEPFGHFDPGLDPSLDPIHERRSDLKGDRGNSRKPHNHDTLYTDRELRHHHEPVGHNRDQRRPPIFDHEPCRPPIFDRPQVLDHAPRDLDRAPPGFDRAPPDFNRAPGFERAPPCVSLAQLGFDRAPSGYDLAPPSFDREFPQTRVGHDRLAPPPFDREHHQRDQMEGDYEGDWGFHHPHGLTHELLRASNVGQPRPNISFDPFRVFGTGPGPGLGLERSHNMGFDRAASGQDRNTHNSNREPWGFDQAPRYQHQGNKSCDYSKYLNSGSSMPKAYGEGYDKTVFSYNEISVEQPPVYDIEVEDKIGDDEEESITWESMLPSKTVSIKFVLENVVATTKILQVFKEEMEKQNRLASKISYSTCNSEEMACDLLIKGGCCSLHKKEHYYTLRPKKDTTKSKPMVKMKIIGFPNCWSRQQLILEHCIQEDFGIDKILGLLRRTNHSRKSMQSTRHGLINMFMVTSLLLNLEAKFSKREALMQAELSQKESFSVYSLLCICFKHFIII</sequence>
<gene>
    <name evidence="2" type="ORF">FSB_LOCUS24627</name>
</gene>
<dbReference type="EMBL" id="OIVN01001698">
    <property type="protein sequence ID" value="SPC96745.1"/>
    <property type="molecule type" value="Genomic_DNA"/>
</dbReference>
<accession>A0A2N9GB79</accession>
<organism evidence="2">
    <name type="scientific">Fagus sylvatica</name>
    <name type="common">Beechnut</name>
    <dbReference type="NCBI Taxonomy" id="28930"/>
    <lineage>
        <taxon>Eukaryota</taxon>
        <taxon>Viridiplantae</taxon>
        <taxon>Streptophyta</taxon>
        <taxon>Embryophyta</taxon>
        <taxon>Tracheophyta</taxon>
        <taxon>Spermatophyta</taxon>
        <taxon>Magnoliopsida</taxon>
        <taxon>eudicotyledons</taxon>
        <taxon>Gunneridae</taxon>
        <taxon>Pentapetalae</taxon>
        <taxon>rosids</taxon>
        <taxon>fabids</taxon>
        <taxon>Fagales</taxon>
        <taxon>Fagaceae</taxon>
        <taxon>Fagus</taxon>
    </lineage>
</organism>
<feature type="region of interest" description="Disordered" evidence="1">
    <location>
        <begin position="184"/>
        <end position="243"/>
    </location>
</feature>
<feature type="compositionally biased region" description="Basic and acidic residues" evidence="1">
    <location>
        <begin position="63"/>
        <end position="77"/>
    </location>
</feature>